<dbReference type="RefSeq" id="WP_006846101.1">
    <property type="nucleotide sequence ID" value="NZ_CP026847.1"/>
</dbReference>
<reference evidence="2 3" key="1">
    <citation type="submission" date="2019-08" db="EMBL/GenBank/DDBJ databases">
        <authorList>
            <person name="Chang H.C."/>
            <person name="Mun S.Y."/>
        </authorList>
    </citation>
    <scope>NUCLEOTIDE SEQUENCE [LARGE SCALE GENOMIC DNA]</scope>
    <source>
        <strain evidence="2 3">SK</strain>
    </source>
</reference>
<dbReference type="PANTHER" id="PTHR23028">
    <property type="entry name" value="ACETYLTRANSFERASE"/>
    <property type="match status" value="1"/>
</dbReference>
<organism evidence="2 3">
    <name type="scientific">Weissella koreensis</name>
    <dbReference type="NCBI Taxonomy" id="165096"/>
    <lineage>
        <taxon>Bacteria</taxon>
        <taxon>Bacillati</taxon>
        <taxon>Bacillota</taxon>
        <taxon>Bacilli</taxon>
        <taxon>Lactobacillales</taxon>
        <taxon>Lactobacillaceae</taxon>
        <taxon>Weissella</taxon>
    </lineage>
</organism>
<name>A0A7H1MLP0_9LACO</name>
<accession>A0A7H1MLP0</accession>
<dbReference type="PANTHER" id="PTHR23028:SF53">
    <property type="entry name" value="ACYL_TRANSF_3 DOMAIN-CONTAINING PROTEIN"/>
    <property type="match status" value="1"/>
</dbReference>
<feature type="domain" description="Acyltransferase 3" evidence="1">
    <location>
        <begin position="13"/>
        <end position="342"/>
    </location>
</feature>
<proteinExistence type="predicted"/>
<dbReference type="EMBL" id="CP043431">
    <property type="protein sequence ID" value="QNT64376.1"/>
    <property type="molecule type" value="Genomic_DNA"/>
</dbReference>
<evidence type="ECO:0000259" key="1">
    <source>
        <dbReference type="Pfam" id="PF01757"/>
    </source>
</evidence>
<dbReference type="Proteomes" id="UP000516446">
    <property type="component" value="Chromosome"/>
</dbReference>
<dbReference type="GO" id="GO:0016020">
    <property type="term" value="C:membrane"/>
    <property type="evidence" value="ECO:0007669"/>
    <property type="project" value="TreeGrafter"/>
</dbReference>
<dbReference type="InterPro" id="IPR002656">
    <property type="entry name" value="Acyl_transf_3_dom"/>
</dbReference>
<dbReference type="Pfam" id="PF01757">
    <property type="entry name" value="Acyl_transf_3"/>
    <property type="match status" value="1"/>
</dbReference>
<dbReference type="GO" id="GO:0009103">
    <property type="term" value="P:lipopolysaccharide biosynthetic process"/>
    <property type="evidence" value="ECO:0007669"/>
    <property type="project" value="TreeGrafter"/>
</dbReference>
<dbReference type="GO" id="GO:0016747">
    <property type="term" value="F:acyltransferase activity, transferring groups other than amino-acyl groups"/>
    <property type="evidence" value="ECO:0007669"/>
    <property type="project" value="InterPro"/>
</dbReference>
<keyword evidence="2" id="KW-0808">Transferase</keyword>
<dbReference type="AlphaFoldDB" id="A0A7H1MLP0"/>
<dbReference type="SMR" id="A0A7H1MLP0"/>
<sequence length="614" mass="69893">MEQQIASKRRYITGFDGLRAIAVLGVIGYHLWPDRIVGGWLGVPLFFILSGYLITDLLLQEYGRTGRIKIWSFWIRRLKRLIPALLVMLLATSVIIFWYFKPLLYNLRSIVLTNLVYVYNFWAIKHGGSYFDQWHNPSPFTHLWSLSIEGQFYLFWPIIVLILVRLKVSRRKISSGLMIGALLSAILMAVFYSSTNLNRVYYGTDTRLFAILLGASLAFIWPSNKFKLVVKPAVKRSLDLIGWLALAILLFALFTLNGQWAFTYYGGMFLITIVMMVLVAVTAHPASTFSKLLHHRILRYLGTRSYSIYLYQLPVFVIYSRFTGHPAKLLDNIIEIIWVLVLAEISYRYIEKIFKGTPIWSKIPRNGGIQIYAASALFLLVSGTQAILTPQAGQDPPKTSLENRLTKNKQQLAQANKKAKIIAKQNKKAASSVKPADQTLLDQYAINEQQFEKMQKIPVSAVGDSLLLNAAPNLQKVIPQMTVDAKIGRQMTDVINILKTLKDQHNLADRILITSGTNGTISKEQISQVMKIAGDKRQVYWVNDFADRNWVGLNNQNLQQQAKKYQNLKIVNWNILASQHSEWLGNDRVHPTPTGSIEYTKSILRIILNTGKDQ</sequence>
<dbReference type="SUPFAM" id="SSF52266">
    <property type="entry name" value="SGNH hydrolase"/>
    <property type="match status" value="1"/>
</dbReference>
<evidence type="ECO:0000313" key="2">
    <source>
        <dbReference type="EMBL" id="QNT64376.1"/>
    </source>
</evidence>
<dbReference type="CDD" id="cd01840">
    <property type="entry name" value="SGNH_hydrolase_yrhL_like"/>
    <property type="match status" value="1"/>
</dbReference>
<protein>
    <submittedName>
        <fullName evidence="2">Acetyltransferase</fullName>
    </submittedName>
</protein>
<gene>
    <name evidence="2" type="ORF">FY536_03340</name>
</gene>
<evidence type="ECO:0000313" key="3">
    <source>
        <dbReference type="Proteomes" id="UP000516446"/>
    </source>
</evidence>
<dbReference type="InterPro" id="IPR050879">
    <property type="entry name" value="Acyltransferase_3"/>
</dbReference>
<keyword evidence="3" id="KW-1185">Reference proteome</keyword>